<dbReference type="EMBL" id="JACYGY010000001">
    <property type="protein sequence ID" value="MBE9463165.1"/>
    <property type="molecule type" value="Genomic_DNA"/>
</dbReference>
<evidence type="ECO:0008006" key="4">
    <source>
        <dbReference type="Google" id="ProtNLM"/>
    </source>
</evidence>
<evidence type="ECO:0000256" key="1">
    <source>
        <dbReference type="SAM" id="SignalP"/>
    </source>
</evidence>
<evidence type="ECO:0000313" key="2">
    <source>
        <dbReference type="EMBL" id="MBE9463165.1"/>
    </source>
</evidence>
<dbReference type="Gene3D" id="2.40.160.20">
    <property type="match status" value="1"/>
</dbReference>
<keyword evidence="1" id="KW-0732">Signal</keyword>
<reference evidence="3" key="1">
    <citation type="submission" date="2023-07" db="EMBL/GenBank/DDBJ databases">
        <title>Dyadobacter sp. nov 'subterranea' isolated from contaminted grondwater.</title>
        <authorList>
            <person name="Szabo I."/>
            <person name="Al-Omari J."/>
            <person name="Szerdahelyi S.G."/>
            <person name="Rado J."/>
        </authorList>
    </citation>
    <scope>NUCLEOTIDE SEQUENCE [LARGE SCALE GENOMIC DNA]</scope>
    <source>
        <strain evidence="3">UP-52</strain>
    </source>
</reference>
<dbReference type="Proteomes" id="UP000634134">
    <property type="component" value="Unassembled WGS sequence"/>
</dbReference>
<keyword evidence="3" id="KW-1185">Reference proteome</keyword>
<feature type="chain" id="PRO_5046702422" description="Outer membrane protein beta-barrel domain-containing protein" evidence="1">
    <location>
        <begin position="24"/>
        <end position="202"/>
    </location>
</feature>
<dbReference type="SUPFAM" id="SSF56925">
    <property type="entry name" value="OMPA-like"/>
    <property type="match status" value="1"/>
</dbReference>
<evidence type="ECO:0000313" key="3">
    <source>
        <dbReference type="Proteomes" id="UP000634134"/>
    </source>
</evidence>
<protein>
    <recommendedName>
        <fullName evidence="4">Outer membrane protein beta-barrel domain-containing protein</fullName>
    </recommendedName>
</protein>
<sequence>MKKLLVVFSLTLISFLFSNQTFAQSTLTVQGTYGFTNQTYISKGIYGGGLQYRNFIKPNIAVGISGKYWMEEIKRDLSSKSIRGKATTIPVNLFAEYYFQTEGIRTYAGLEAGANILKIEGYNIQIDKNVVRPGVAPKVGLVLPMGRRLSFTVELAYNIIIGGANSILMDPLKPGNEKYEVKNSNQAVTASGGITYIFGKKK</sequence>
<feature type="signal peptide" evidence="1">
    <location>
        <begin position="1"/>
        <end position="23"/>
    </location>
</feature>
<accession>A0ABR9WCL1</accession>
<proteinExistence type="predicted"/>
<organism evidence="2 3">
    <name type="scientific">Dyadobacter subterraneus</name>
    <dbReference type="NCBI Taxonomy" id="2773304"/>
    <lineage>
        <taxon>Bacteria</taxon>
        <taxon>Pseudomonadati</taxon>
        <taxon>Bacteroidota</taxon>
        <taxon>Cytophagia</taxon>
        <taxon>Cytophagales</taxon>
        <taxon>Spirosomataceae</taxon>
        <taxon>Dyadobacter</taxon>
    </lineage>
</organism>
<gene>
    <name evidence="2" type="ORF">IEE83_14850</name>
</gene>
<dbReference type="InterPro" id="IPR011250">
    <property type="entry name" value="OMP/PagP_B-barrel"/>
</dbReference>
<name>A0ABR9WCL1_9BACT</name>
<dbReference type="RefSeq" id="WP_194121315.1">
    <property type="nucleotide sequence ID" value="NZ_JACYGY010000001.1"/>
</dbReference>
<comment type="caution">
    <text evidence="2">The sequence shown here is derived from an EMBL/GenBank/DDBJ whole genome shotgun (WGS) entry which is preliminary data.</text>
</comment>